<dbReference type="PROSITE" id="PS51371">
    <property type="entry name" value="CBS"/>
    <property type="match status" value="2"/>
</dbReference>
<feature type="transmembrane region" description="Helical" evidence="15">
    <location>
        <begin position="153"/>
        <end position="174"/>
    </location>
</feature>
<keyword evidence="13 15" id="KW-0472">Membrane</keyword>
<keyword evidence="7" id="KW-0677">Repeat</keyword>
<evidence type="ECO:0000256" key="8">
    <source>
        <dbReference type="ARBA" id="ARBA00022801"/>
    </source>
</evidence>
<evidence type="ECO:0000313" key="18">
    <source>
        <dbReference type="EMBL" id="MDF0592228.1"/>
    </source>
</evidence>
<dbReference type="InterPro" id="IPR016483">
    <property type="entry name" value="UCP006404_Pept_M50_CBS"/>
</dbReference>
<evidence type="ECO:0000256" key="3">
    <source>
        <dbReference type="ARBA" id="ARBA00022475"/>
    </source>
</evidence>
<proteinExistence type="inferred from homology"/>
<evidence type="ECO:0000256" key="11">
    <source>
        <dbReference type="ARBA" id="ARBA00023049"/>
    </source>
</evidence>
<dbReference type="PANTHER" id="PTHR39188:SF3">
    <property type="entry name" value="STAGE IV SPORULATION PROTEIN FB"/>
    <property type="match status" value="1"/>
</dbReference>
<keyword evidence="9 15" id="KW-0862">Zinc</keyword>
<comment type="cofactor">
    <cofactor evidence="15">
        <name>Zn(2+)</name>
        <dbReference type="ChEBI" id="CHEBI:29105"/>
    </cofactor>
    <text evidence="15">Binds 1 zinc ion per subunit.</text>
</comment>
<accession>A0ABT5XC56</accession>
<dbReference type="Pfam" id="PF02163">
    <property type="entry name" value="Peptidase_M50"/>
    <property type="match status" value="2"/>
</dbReference>
<protein>
    <recommendedName>
        <fullName evidence="15">Zinc metalloprotease</fullName>
    </recommendedName>
</protein>
<keyword evidence="12 16" id="KW-0129">CBS domain</keyword>
<dbReference type="Pfam" id="PF00571">
    <property type="entry name" value="CBS"/>
    <property type="match status" value="2"/>
</dbReference>
<keyword evidence="14" id="KW-0486">Methionine biosynthesis</keyword>
<feature type="domain" description="CBS" evidence="17">
    <location>
        <begin position="286"/>
        <end position="342"/>
    </location>
</feature>
<evidence type="ECO:0000256" key="13">
    <source>
        <dbReference type="ARBA" id="ARBA00023136"/>
    </source>
</evidence>
<keyword evidence="4 15" id="KW-0645">Protease</keyword>
<dbReference type="PIRSF" id="PIRSF006404">
    <property type="entry name" value="UCP006404_Pept_M50_CBS"/>
    <property type="match status" value="1"/>
</dbReference>
<dbReference type="Proteomes" id="UP001215956">
    <property type="component" value="Unassembled WGS sequence"/>
</dbReference>
<dbReference type="SUPFAM" id="SSF54631">
    <property type="entry name" value="CBS-domain pair"/>
    <property type="match status" value="1"/>
</dbReference>
<dbReference type="InterPro" id="IPR000644">
    <property type="entry name" value="CBS_dom"/>
</dbReference>
<keyword evidence="19" id="KW-1185">Reference proteome</keyword>
<keyword evidence="11 15" id="KW-0482">Metalloprotease</keyword>
<keyword evidence="10 15" id="KW-1133">Transmembrane helix</keyword>
<dbReference type="SMART" id="SM00116">
    <property type="entry name" value="CBS"/>
    <property type="match status" value="2"/>
</dbReference>
<dbReference type="InterPro" id="IPR008915">
    <property type="entry name" value="Peptidase_M50"/>
</dbReference>
<feature type="transmembrane region" description="Helical" evidence="15">
    <location>
        <begin position="186"/>
        <end position="206"/>
    </location>
</feature>
<evidence type="ECO:0000256" key="7">
    <source>
        <dbReference type="ARBA" id="ARBA00022737"/>
    </source>
</evidence>
<feature type="transmembrane region" description="Helical" evidence="15">
    <location>
        <begin position="237"/>
        <end position="264"/>
    </location>
</feature>
<evidence type="ECO:0000256" key="9">
    <source>
        <dbReference type="ARBA" id="ARBA00022833"/>
    </source>
</evidence>
<evidence type="ECO:0000256" key="16">
    <source>
        <dbReference type="PROSITE-ProRule" id="PRU00703"/>
    </source>
</evidence>
<evidence type="ECO:0000256" key="14">
    <source>
        <dbReference type="ARBA" id="ARBA00023167"/>
    </source>
</evidence>
<evidence type="ECO:0000256" key="1">
    <source>
        <dbReference type="ARBA" id="ARBA00004651"/>
    </source>
</evidence>
<keyword evidence="6 15" id="KW-0479">Metal-binding</keyword>
<evidence type="ECO:0000313" key="19">
    <source>
        <dbReference type="Proteomes" id="UP001215956"/>
    </source>
</evidence>
<dbReference type="Gene3D" id="3.10.580.10">
    <property type="entry name" value="CBS-domain"/>
    <property type="match status" value="2"/>
</dbReference>
<keyword evidence="5 15" id="KW-0812">Transmembrane</keyword>
<comment type="subcellular location">
    <subcellularLocation>
        <location evidence="1 15">Cell membrane</location>
        <topology evidence="1 15">Multi-pass membrane protein</topology>
    </subcellularLocation>
</comment>
<evidence type="ECO:0000259" key="17">
    <source>
        <dbReference type="PROSITE" id="PS51371"/>
    </source>
</evidence>
<keyword evidence="3 15" id="KW-1003">Cell membrane</keyword>
<dbReference type="InterPro" id="IPR046342">
    <property type="entry name" value="CBS_dom_sf"/>
</dbReference>
<dbReference type="CDD" id="cd06164">
    <property type="entry name" value="S2P-M50_SpoIVFB_CBS"/>
    <property type="match status" value="1"/>
</dbReference>
<keyword evidence="14" id="KW-0028">Amino-acid biosynthesis</keyword>
<evidence type="ECO:0000256" key="4">
    <source>
        <dbReference type="ARBA" id="ARBA00022670"/>
    </source>
</evidence>
<evidence type="ECO:0000256" key="5">
    <source>
        <dbReference type="ARBA" id="ARBA00022692"/>
    </source>
</evidence>
<dbReference type="PANTHER" id="PTHR39188">
    <property type="entry name" value="MEMBRANE-ASSOCIATED ZINC METALLOPROTEASE M50B"/>
    <property type="match status" value="1"/>
</dbReference>
<comment type="similarity">
    <text evidence="2 15">Belongs to the peptidase M50B family.</text>
</comment>
<evidence type="ECO:0000256" key="6">
    <source>
        <dbReference type="ARBA" id="ARBA00022723"/>
    </source>
</evidence>
<organism evidence="18 19">
    <name type="scientific">Candidatus Methanocrinis alkalitolerans</name>
    <dbReference type="NCBI Taxonomy" id="3033395"/>
    <lineage>
        <taxon>Archaea</taxon>
        <taxon>Methanobacteriati</taxon>
        <taxon>Methanobacteriota</taxon>
        <taxon>Stenosarchaea group</taxon>
        <taxon>Methanomicrobia</taxon>
        <taxon>Methanotrichales</taxon>
        <taxon>Methanotrichaceae</taxon>
        <taxon>Methanocrinis</taxon>
    </lineage>
</organism>
<name>A0ABT5XC56_9EURY</name>
<evidence type="ECO:0000256" key="10">
    <source>
        <dbReference type="ARBA" id="ARBA00022989"/>
    </source>
</evidence>
<keyword evidence="8 15" id="KW-0378">Hydrolase</keyword>
<feature type="transmembrane region" description="Helical" evidence="15">
    <location>
        <begin position="92"/>
        <end position="111"/>
    </location>
</feature>
<feature type="domain" description="CBS" evidence="17">
    <location>
        <begin position="348"/>
        <end position="403"/>
    </location>
</feature>
<evidence type="ECO:0000256" key="15">
    <source>
        <dbReference type="PIRNR" id="PIRNR006404"/>
    </source>
</evidence>
<sequence length="403" mass="43986">MAGRDAGAVEIKSKTLKKDINGQVEFGIMSSAFQIGRIAGIPIRLHVTFLVIIPIVAYIFSTFTATTSLEIFGQVYDLSYGFESVEPPAARWAYSLAFAVLLFLCVALHELGHSFVAMRYGITIRSITLYIFGGVASMEDIPRESGMEARMAVAGPAVSGIIGVGCTLFSFQSALLLGGSHPLTTLLWTLGVINIVLMIFNLLPAFPMDGGRILRAWFATRMPYVDATRRAAGIGKLFAILMGVLGIMGSPFLILIAFFVYIAANEEEKATSIVVPLEGVKVKDIMSRDLKTVTPETTLPDIINLMFREKHRGYPVMVDGRLGGIVTISNVQKVPEERRGATTVGDIMVKEIYVIGPEDEAAGAMRKMMERQIRRLPVMEDGRLVGIVSRSDLIRAIEICSGR</sequence>
<dbReference type="EMBL" id="JARFPL010000003">
    <property type="protein sequence ID" value="MDF0592228.1"/>
    <property type="molecule type" value="Genomic_DNA"/>
</dbReference>
<dbReference type="CDD" id="cd04801">
    <property type="entry name" value="CBS_pair_peptidase_M50"/>
    <property type="match status" value="1"/>
</dbReference>
<dbReference type="RefSeq" id="WP_316967939.1">
    <property type="nucleotide sequence ID" value="NZ_JARFPL010000003.1"/>
</dbReference>
<evidence type="ECO:0000256" key="12">
    <source>
        <dbReference type="ARBA" id="ARBA00023122"/>
    </source>
</evidence>
<feature type="transmembrane region" description="Helical" evidence="15">
    <location>
        <begin position="47"/>
        <end position="72"/>
    </location>
</feature>
<gene>
    <name evidence="18" type="ORF">P0O24_01335</name>
</gene>
<comment type="caution">
    <text evidence="18">The sequence shown here is derived from an EMBL/GenBank/DDBJ whole genome shotgun (WGS) entry which is preliminary data.</text>
</comment>
<reference evidence="18 19" key="1">
    <citation type="submission" date="2023-03" db="EMBL/GenBank/DDBJ databases">
        <title>Whole genome sequencing of Methanotrichaceae archaeon M04Ac.</title>
        <authorList>
            <person name="Khomyakova M.A."/>
            <person name="Merkel A.Y."/>
            <person name="Slobodkin A.I."/>
        </authorList>
    </citation>
    <scope>NUCLEOTIDE SEQUENCE [LARGE SCALE GENOMIC DNA]</scope>
    <source>
        <strain evidence="18 19">M04Ac</strain>
    </source>
</reference>
<evidence type="ECO:0000256" key="2">
    <source>
        <dbReference type="ARBA" id="ARBA00007931"/>
    </source>
</evidence>